<sequence>MEKQVWRYMPLFTCLIGIFTACKKAEVPQQPPDTDPIQEKKIDSKYLLRIHQLGFDTTGARNYDSLFIVEGDIPMAKSFLDTVKLSSSDKNGRHAYTNTLLNMNNIRIFLSETFWGNSTYYQGILRAVQEWNGVTNSSLNFHTISHADAGYNWEIINATLPGGILALNDYPGLPDINGVPGYNILVDMDYINSLNLTYRQISWIIAHEIGHMVGLRHSDWDLRGEGTGVEGANYFPNIPVEDYSSLMRAIFDINNDGSVLFSSYDRTAISTLYPLHFCNLQTYIDLPNSGPSGTISGSIYPSYRGSVDLVEWEITNNSGFSYTYSDADPEAVIPILAPGTYTFRHRIIISKGCTSTWNVRTITVL</sequence>
<dbReference type="SUPFAM" id="SSF55486">
    <property type="entry name" value="Metalloproteases ('zincins'), catalytic domain"/>
    <property type="match status" value="1"/>
</dbReference>
<evidence type="ECO:0000313" key="1">
    <source>
        <dbReference type="EMBL" id="TWI91182.1"/>
    </source>
</evidence>
<accession>A0A562TCF4</accession>
<dbReference type="InterPro" id="IPR024653">
    <property type="entry name" value="Peptidase_M10/M27/M57"/>
</dbReference>
<dbReference type="Gene3D" id="3.40.390.10">
    <property type="entry name" value="Collagenase (Catalytic Domain)"/>
    <property type="match status" value="1"/>
</dbReference>
<organism evidence="1 2">
    <name type="scientific">Chitinophaga japonensis</name>
    <name type="common">Flexibacter japonensis</name>
    <dbReference type="NCBI Taxonomy" id="104662"/>
    <lineage>
        <taxon>Bacteria</taxon>
        <taxon>Pseudomonadati</taxon>
        <taxon>Bacteroidota</taxon>
        <taxon>Chitinophagia</taxon>
        <taxon>Chitinophagales</taxon>
        <taxon>Chitinophagaceae</taxon>
        <taxon>Chitinophaga</taxon>
    </lineage>
</organism>
<reference evidence="1 2" key="1">
    <citation type="journal article" date="2013" name="Stand. Genomic Sci.">
        <title>Genomic Encyclopedia of Type Strains, Phase I: The one thousand microbial genomes (KMG-I) project.</title>
        <authorList>
            <person name="Kyrpides N.C."/>
            <person name="Woyke T."/>
            <person name="Eisen J.A."/>
            <person name="Garrity G."/>
            <person name="Lilburn T.G."/>
            <person name="Beck B.J."/>
            <person name="Whitman W.B."/>
            <person name="Hugenholtz P."/>
            <person name="Klenk H.P."/>
        </authorList>
    </citation>
    <scope>NUCLEOTIDE SEQUENCE [LARGE SCALE GENOMIC DNA]</scope>
    <source>
        <strain evidence="1 2">DSM 13484</strain>
    </source>
</reference>
<proteinExistence type="predicted"/>
<gene>
    <name evidence="1" type="ORF">LX66_0547</name>
</gene>
<dbReference type="InterPro" id="IPR024079">
    <property type="entry name" value="MetalloPept_cat_dom_sf"/>
</dbReference>
<dbReference type="Proteomes" id="UP000316778">
    <property type="component" value="Unassembled WGS sequence"/>
</dbReference>
<dbReference type="PROSITE" id="PS51257">
    <property type="entry name" value="PROKAR_LIPOPROTEIN"/>
    <property type="match status" value="1"/>
</dbReference>
<keyword evidence="2" id="KW-1185">Reference proteome</keyword>
<dbReference type="Pfam" id="PF12388">
    <property type="entry name" value="Peptidase_M57"/>
    <property type="match status" value="1"/>
</dbReference>
<name>A0A562TCF4_CHIJA</name>
<dbReference type="GO" id="GO:0008237">
    <property type="term" value="F:metallopeptidase activity"/>
    <property type="evidence" value="ECO:0007669"/>
    <property type="project" value="InterPro"/>
</dbReference>
<protein>
    <submittedName>
        <fullName evidence="1">Dual-action HEIGH metallo-peptidase</fullName>
    </submittedName>
</protein>
<comment type="caution">
    <text evidence="1">The sequence shown here is derived from an EMBL/GenBank/DDBJ whole genome shotgun (WGS) entry which is preliminary data.</text>
</comment>
<evidence type="ECO:0000313" key="2">
    <source>
        <dbReference type="Proteomes" id="UP000316778"/>
    </source>
</evidence>
<dbReference type="EMBL" id="VLLG01000002">
    <property type="protein sequence ID" value="TWI91182.1"/>
    <property type="molecule type" value="Genomic_DNA"/>
</dbReference>
<dbReference type="AlphaFoldDB" id="A0A562TCF4"/>